<feature type="region of interest" description="Disordered" evidence="1">
    <location>
        <begin position="86"/>
        <end position="125"/>
    </location>
</feature>
<proteinExistence type="predicted"/>
<evidence type="ECO:0000256" key="2">
    <source>
        <dbReference type="SAM" id="SignalP"/>
    </source>
</evidence>
<dbReference type="EMBL" id="JBBJCI010000040">
    <property type="protein sequence ID" value="KAK7249594.1"/>
    <property type="molecule type" value="Genomic_DNA"/>
</dbReference>
<feature type="compositionally biased region" description="Low complexity" evidence="1">
    <location>
        <begin position="87"/>
        <end position="96"/>
    </location>
</feature>
<gene>
    <name evidence="3" type="ORF">SO694_0000407</name>
</gene>
<organism evidence="3 4">
    <name type="scientific">Aureococcus anophagefferens</name>
    <name type="common">Harmful bloom alga</name>
    <dbReference type="NCBI Taxonomy" id="44056"/>
    <lineage>
        <taxon>Eukaryota</taxon>
        <taxon>Sar</taxon>
        <taxon>Stramenopiles</taxon>
        <taxon>Ochrophyta</taxon>
        <taxon>Pelagophyceae</taxon>
        <taxon>Pelagomonadales</taxon>
        <taxon>Pelagomonadaceae</taxon>
        <taxon>Aureococcus</taxon>
    </lineage>
</organism>
<comment type="caution">
    <text evidence="3">The sequence shown here is derived from an EMBL/GenBank/DDBJ whole genome shotgun (WGS) entry which is preliminary data.</text>
</comment>
<evidence type="ECO:0000256" key="1">
    <source>
        <dbReference type="SAM" id="MobiDB-lite"/>
    </source>
</evidence>
<evidence type="ECO:0000313" key="3">
    <source>
        <dbReference type="EMBL" id="KAK7249594.1"/>
    </source>
</evidence>
<evidence type="ECO:0000313" key="4">
    <source>
        <dbReference type="Proteomes" id="UP001363151"/>
    </source>
</evidence>
<keyword evidence="4" id="KW-1185">Reference proteome</keyword>
<feature type="compositionally biased region" description="Basic and acidic residues" evidence="1">
    <location>
        <begin position="114"/>
        <end position="123"/>
    </location>
</feature>
<feature type="chain" id="PRO_5046026685" evidence="2">
    <location>
        <begin position="17"/>
        <end position="162"/>
    </location>
</feature>
<reference evidence="3 4" key="1">
    <citation type="submission" date="2024-03" db="EMBL/GenBank/DDBJ databases">
        <title>Aureococcus anophagefferens CCMP1851 and Kratosvirus quantuckense: Draft genome of a second virus-susceptible host strain in the model system.</title>
        <authorList>
            <person name="Chase E."/>
            <person name="Truchon A.R."/>
            <person name="Schepens W."/>
            <person name="Wilhelm S.W."/>
        </authorList>
    </citation>
    <scope>NUCLEOTIDE SEQUENCE [LARGE SCALE GENOMIC DNA]</scope>
    <source>
        <strain evidence="3 4">CCMP1851</strain>
    </source>
</reference>
<sequence>MKRVLLLVVSIRTIDAGACYNATANAALLRQGAALQCAGAATKMPCLDLQRPTLPPRLFHLHLSKMNGRSVLDRAPGVTGLPRCPWTRSSGGTSSTLRRKGDGAARPAAVGRGHAGEPDDGGRSRATALLAPRRAAAGTSLVGLATMAAELAILAGLVAASL</sequence>
<accession>A0ABR1G941</accession>
<protein>
    <submittedName>
        <fullName evidence="3">Uncharacterized protein</fullName>
    </submittedName>
</protein>
<dbReference type="Proteomes" id="UP001363151">
    <property type="component" value="Unassembled WGS sequence"/>
</dbReference>
<name>A0ABR1G941_AURAN</name>
<feature type="signal peptide" evidence="2">
    <location>
        <begin position="1"/>
        <end position="16"/>
    </location>
</feature>
<keyword evidence="2" id="KW-0732">Signal</keyword>